<proteinExistence type="predicted"/>
<keyword evidence="3 8" id="KW-0812">Transmembrane</keyword>
<dbReference type="InterPro" id="IPR011701">
    <property type="entry name" value="MFS"/>
</dbReference>
<evidence type="ECO:0000256" key="6">
    <source>
        <dbReference type="ARBA" id="ARBA00023251"/>
    </source>
</evidence>
<evidence type="ECO:0000313" key="11">
    <source>
        <dbReference type="Proteomes" id="UP001500466"/>
    </source>
</evidence>
<feature type="domain" description="Major facilitator superfamily (MFS) profile" evidence="9">
    <location>
        <begin position="30"/>
        <end position="481"/>
    </location>
</feature>
<accession>A0ABP9HPY9</accession>
<keyword evidence="11" id="KW-1185">Reference proteome</keyword>
<dbReference type="Gene3D" id="1.20.1250.20">
    <property type="entry name" value="MFS general substrate transporter like domains"/>
    <property type="match status" value="2"/>
</dbReference>
<organism evidence="10 11">
    <name type="scientific">Yinghuangia aomiensis</name>
    <dbReference type="NCBI Taxonomy" id="676205"/>
    <lineage>
        <taxon>Bacteria</taxon>
        <taxon>Bacillati</taxon>
        <taxon>Actinomycetota</taxon>
        <taxon>Actinomycetes</taxon>
        <taxon>Kitasatosporales</taxon>
        <taxon>Streptomycetaceae</taxon>
        <taxon>Yinghuangia</taxon>
    </lineage>
</organism>
<keyword evidence="4 8" id="KW-1133">Transmembrane helix</keyword>
<dbReference type="PANTHER" id="PTHR42718">
    <property type="entry name" value="MAJOR FACILITATOR SUPERFAMILY MULTIDRUG TRANSPORTER MFSC"/>
    <property type="match status" value="1"/>
</dbReference>
<feature type="compositionally biased region" description="Pro residues" evidence="7">
    <location>
        <begin position="8"/>
        <end position="19"/>
    </location>
</feature>
<dbReference type="Pfam" id="PF07690">
    <property type="entry name" value="MFS_1"/>
    <property type="match status" value="1"/>
</dbReference>
<feature type="transmembrane region" description="Helical" evidence="8">
    <location>
        <begin position="379"/>
        <end position="397"/>
    </location>
</feature>
<dbReference type="EMBL" id="BAABHS010000017">
    <property type="protein sequence ID" value="GAA4975846.1"/>
    <property type="molecule type" value="Genomic_DNA"/>
</dbReference>
<dbReference type="InterPro" id="IPR020846">
    <property type="entry name" value="MFS_dom"/>
</dbReference>
<evidence type="ECO:0000259" key="9">
    <source>
        <dbReference type="PROSITE" id="PS50850"/>
    </source>
</evidence>
<feature type="transmembrane region" description="Helical" evidence="8">
    <location>
        <begin position="65"/>
        <end position="85"/>
    </location>
</feature>
<dbReference type="SUPFAM" id="SSF103473">
    <property type="entry name" value="MFS general substrate transporter"/>
    <property type="match status" value="1"/>
</dbReference>
<comment type="caution">
    <text evidence="10">The sequence shown here is derived from an EMBL/GenBank/DDBJ whole genome shotgun (WGS) entry which is preliminary data.</text>
</comment>
<dbReference type="PROSITE" id="PS50850">
    <property type="entry name" value="MFS"/>
    <property type="match status" value="1"/>
</dbReference>
<feature type="region of interest" description="Disordered" evidence="7">
    <location>
        <begin position="1"/>
        <end position="21"/>
    </location>
</feature>
<feature type="transmembrane region" description="Helical" evidence="8">
    <location>
        <begin position="284"/>
        <end position="308"/>
    </location>
</feature>
<evidence type="ECO:0000256" key="4">
    <source>
        <dbReference type="ARBA" id="ARBA00022989"/>
    </source>
</evidence>
<name>A0ABP9HPY9_9ACTN</name>
<dbReference type="InterPro" id="IPR036259">
    <property type="entry name" value="MFS_trans_sf"/>
</dbReference>
<feature type="transmembrane region" description="Helical" evidence="8">
    <location>
        <begin position="459"/>
        <end position="476"/>
    </location>
</feature>
<feature type="transmembrane region" description="Helical" evidence="8">
    <location>
        <begin position="241"/>
        <end position="263"/>
    </location>
</feature>
<feature type="transmembrane region" description="Helical" evidence="8">
    <location>
        <begin position="121"/>
        <end position="142"/>
    </location>
</feature>
<feature type="transmembrane region" description="Helical" evidence="8">
    <location>
        <begin position="217"/>
        <end position="235"/>
    </location>
</feature>
<sequence length="514" mass="51885">MTGTTSSPLPPEPGRPPASAPVRRATSAGVILASVMGVELVSGSLQSFLTPLFGTLAKTLDVTAAQLNWVSIANLLASAVFAPILSRMGDLYGHRRILRVNLAIILVGSLLVALARSFEVLLAGQVLQGSLSGLFPLLVGILRNHGGEAENRRGISLMVAAIGVGSGLGLVGSGLVAEYADNPTSALWVPVATVAVAVLIAQFALPETTDRPGGRIDWAGGLFIGTGLVGVLLALSQGEAWGWTAGSTLGYGLGGLVLLAAFVAVELKHPEPMVNVRMFTRIPVLVVSVVALLFSFVFFSLTVPGAIFSSLPDDMVGYGLGLGALAISFAALPAVGGMALGAIAAPSVAKVVGDRGMLVAGSVLMAVGYGLTALAHDSLVPYLLFGAVSGFGIGLLQQGTRTIAVEAVAEDETAVGSGINELMITVGGSVGSAVVGAIMTANTADGALFPKEAGFTNSWWLAAAVSVLAGVVACLYRPRPALPVDLPAPGHRAASPAAPAHAADAADDSKGLLL</sequence>
<feature type="region of interest" description="Disordered" evidence="7">
    <location>
        <begin position="493"/>
        <end position="514"/>
    </location>
</feature>
<keyword evidence="6" id="KW-0046">Antibiotic resistance</keyword>
<evidence type="ECO:0000256" key="1">
    <source>
        <dbReference type="ARBA" id="ARBA00004651"/>
    </source>
</evidence>
<reference evidence="11" key="1">
    <citation type="journal article" date="2019" name="Int. J. Syst. Evol. Microbiol.">
        <title>The Global Catalogue of Microorganisms (GCM) 10K type strain sequencing project: providing services to taxonomists for standard genome sequencing and annotation.</title>
        <authorList>
            <consortium name="The Broad Institute Genomics Platform"/>
            <consortium name="The Broad Institute Genome Sequencing Center for Infectious Disease"/>
            <person name="Wu L."/>
            <person name="Ma J."/>
        </authorList>
    </citation>
    <scope>NUCLEOTIDE SEQUENCE [LARGE SCALE GENOMIC DNA]</scope>
    <source>
        <strain evidence="11">JCM 17986</strain>
    </source>
</reference>
<evidence type="ECO:0000256" key="2">
    <source>
        <dbReference type="ARBA" id="ARBA00022448"/>
    </source>
</evidence>
<keyword evidence="2" id="KW-0813">Transport</keyword>
<evidence type="ECO:0000256" key="7">
    <source>
        <dbReference type="SAM" id="MobiDB-lite"/>
    </source>
</evidence>
<evidence type="ECO:0000313" key="10">
    <source>
        <dbReference type="EMBL" id="GAA4975846.1"/>
    </source>
</evidence>
<feature type="transmembrane region" description="Helical" evidence="8">
    <location>
        <begin position="154"/>
        <end position="175"/>
    </location>
</feature>
<feature type="transmembrane region" description="Helical" evidence="8">
    <location>
        <begin position="187"/>
        <end position="205"/>
    </location>
</feature>
<feature type="transmembrane region" description="Helical" evidence="8">
    <location>
        <begin position="418"/>
        <end position="439"/>
    </location>
</feature>
<feature type="compositionally biased region" description="Low complexity" evidence="7">
    <location>
        <begin position="493"/>
        <end position="503"/>
    </location>
</feature>
<dbReference type="Proteomes" id="UP001500466">
    <property type="component" value="Unassembled WGS sequence"/>
</dbReference>
<feature type="transmembrane region" description="Helical" evidence="8">
    <location>
        <begin position="320"/>
        <end position="344"/>
    </location>
</feature>
<evidence type="ECO:0000256" key="5">
    <source>
        <dbReference type="ARBA" id="ARBA00023136"/>
    </source>
</evidence>
<evidence type="ECO:0000256" key="3">
    <source>
        <dbReference type="ARBA" id="ARBA00022692"/>
    </source>
</evidence>
<protein>
    <submittedName>
        <fullName evidence="10">MFS transporter</fullName>
    </submittedName>
</protein>
<dbReference type="RefSeq" id="WP_345677750.1">
    <property type="nucleotide sequence ID" value="NZ_BAABHS010000017.1"/>
</dbReference>
<feature type="transmembrane region" description="Helical" evidence="8">
    <location>
        <begin position="97"/>
        <end position="115"/>
    </location>
</feature>
<evidence type="ECO:0000256" key="8">
    <source>
        <dbReference type="SAM" id="Phobius"/>
    </source>
</evidence>
<keyword evidence="5 8" id="KW-0472">Membrane</keyword>
<gene>
    <name evidence="10" type="ORF">GCM10023205_48520</name>
</gene>
<comment type="subcellular location">
    <subcellularLocation>
        <location evidence="1">Cell membrane</location>
        <topology evidence="1">Multi-pass membrane protein</topology>
    </subcellularLocation>
</comment>
<dbReference type="PANTHER" id="PTHR42718:SF9">
    <property type="entry name" value="MAJOR FACILITATOR SUPERFAMILY MULTIDRUG TRANSPORTER MFSC"/>
    <property type="match status" value="1"/>
</dbReference>
<feature type="transmembrane region" description="Helical" evidence="8">
    <location>
        <begin position="356"/>
        <end position="373"/>
    </location>
</feature>